<feature type="domain" description="DUF7797" evidence="2">
    <location>
        <begin position="39"/>
        <end position="96"/>
    </location>
</feature>
<evidence type="ECO:0000259" key="2">
    <source>
        <dbReference type="Pfam" id="PF25073"/>
    </source>
</evidence>
<dbReference type="InterPro" id="IPR056699">
    <property type="entry name" value="DUF7797"/>
</dbReference>
<feature type="compositionally biased region" description="Basic and acidic residues" evidence="1">
    <location>
        <begin position="23"/>
        <end position="34"/>
    </location>
</feature>
<evidence type="ECO:0000256" key="1">
    <source>
        <dbReference type="SAM" id="MobiDB-lite"/>
    </source>
</evidence>
<name>A0A8S9GT11_BRACR</name>
<accession>A0A8S9GT11</accession>
<dbReference type="PANTHER" id="PTHR47527:SF3">
    <property type="entry name" value="RING_FYVE_PHD ZINC FINGER SUPERFAMILY PROTEIN"/>
    <property type="match status" value="1"/>
</dbReference>
<gene>
    <name evidence="3" type="ORF">F2Q70_00022128</name>
</gene>
<feature type="region of interest" description="Disordered" evidence="1">
    <location>
        <begin position="1"/>
        <end position="49"/>
    </location>
</feature>
<proteinExistence type="predicted"/>
<dbReference type="Pfam" id="PF25073">
    <property type="entry name" value="DUF7797"/>
    <property type="match status" value="1"/>
</dbReference>
<dbReference type="EMBL" id="QGKY02001925">
    <property type="protein sequence ID" value="KAF2548170.1"/>
    <property type="molecule type" value="Genomic_DNA"/>
</dbReference>
<comment type="caution">
    <text evidence="3">The sequence shown here is derived from an EMBL/GenBank/DDBJ whole genome shotgun (WGS) entry which is preliminary data.</text>
</comment>
<reference evidence="3" key="1">
    <citation type="submission" date="2019-12" db="EMBL/GenBank/DDBJ databases">
        <title>Genome sequencing and annotation of Brassica cretica.</title>
        <authorList>
            <person name="Studholme D.J."/>
            <person name="Sarris P.F."/>
        </authorList>
    </citation>
    <scope>NUCLEOTIDE SEQUENCE</scope>
    <source>
        <strain evidence="3">PFS-102/07</strain>
        <tissue evidence="3">Leaf</tissue>
    </source>
</reference>
<organism evidence="3">
    <name type="scientific">Brassica cretica</name>
    <name type="common">Mustard</name>
    <dbReference type="NCBI Taxonomy" id="69181"/>
    <lineage>
        <taxon>Eukaryota</taxon>
        <taxon>Viridiplantae</taxon>
        <taxon>Streptophyta</taxon>
        <taxon>Embryophyta</taxon>
        <taxon>Tracheophyta</taxon>
        <taxon>Spermatophyta</taxon>
        <taxon>Magnoliopsida</taxon>
        <taxon>eudicotyledons</taxon>
        <taxon>Gunneridae</taxon>
        <taxon>Pentapetalae</taxon>
        <taxon>rosids</taxon>
        <taxon>malvids</taxon>
        <taxon>Brassicales</taxon>
        <taxon>Brassicaceae</taxon>
        <taxon>Brassiceae</taxon>
        <taxon>Brassica</taxon>
    </lineage>
</organism>
<sequence>MDAAATDVPTNLESVEVTSAVKQKRDAEESRDVEGEGESAPPPSKKRRFDEEVNRVAEIVLVLSALRRIRGGKPPTELELELMVEAKSKLVDMCQEFSPKDIIGRDAIGAVIEDLGLNGKLKDQRLGFRAPKLTISEKLSLGKRKVPTLDPRNELGTDELGFQNVSNVFYNQDTLLKKIELPIFDGSVPRVERYFRAA</sequence>
<feature type="compositionally biased region" description="Polar residues" evidence="1">
    <location>
        <begin position="8"/>
        <end position="21"/>
    </location>
</feature>
<dbReference type="PANTHER" id="PTHR47527">
    <property type="entry name" value="RING/FYVE/PHD ZINC FINGER SUPERFAMILY PROTEIN"/>
    <property type="match status" value="1"/>
</dbReference>
<protein>
    <recommendedName>
        <fullName evidence="2">DUF7797 domain-containing protein</fullName>
    </recommendedName>
</protein>
<evidence type="ECO:0000313" key="3">
    <source>
        <dbReference type="EMBL" id="KAF2548170.1"/>
    </source>
</evidence>
<dbReference type="AlphaFoldDB" id="A0A8S9GT11"/>